<gene>
    <name evidence="8" type="ordered locus">Caul_4911</name>
</gene>
<name>B0T585_CAUSK</name>
<evidence type="ECO:0000256" key="3">
    <source>
        <dbReference type="ARBA" id="ARBA00012929"/>
    </source>
</evidence>
<evidence type="ECO:0000256" key="5">
    <source>
        <dbReference type="ARBA" id="ARBA00048200"/>
    </source>
</evidence>
<evidence type="ECO:0000259" key="7">
    <source>
        <dbReference type="Pfam" id="PF04321"/>
    </source>
</evidence>
<dbReference type="SUPFAM" id="SSF51735">
    <property type="entry name" value="NAD(P)-binding Rossmann-fold domains"/>
    <property type="match status" value="1"/>
</dbReference>
<evidence type="ECO:0000256" key="6">
    <source>
        <dbReference type="RuleBase" id="RU364082"/>
    </source>
</evidence>
<dbReference type="PANTHER" id="PTHR10491">
    <property type="entry name" value="DTDP-4-DEHYDRORHAMNOSE REDUCTASE"/>
    <property type="match status" value="1"/>
</dbReference>
<dbReference type="UniPathway" id="UPA00124"/>
<accession>B0T585</accession>
<evidence type="ECO:0000256" key="1">
    <source>
        <dbReference type="ARBA" id="ARBA00004781"/>
    </source>
</evidence>
<dbReference type="Pfam" id="PF04321">
    <property type="entry name" value="RmlD_sub_bind"/>
    <property type="match status" value="1"/>
</dbReference>
<dbReference type="Gene3D" id="3.40.50.720">
    <property type="entry name" value="NAD(P)-binding Rossmann-like Domain"/>
    <property type="match status" value="1"/>
</dbReference>
<evidence type="ECO:0000313" key="8">
    <source>
        <dbReference type="EMBL" id="ABZ74031.1"/>
    </source>
</evidence>
<dbReference type="EC" id="1.1.1.133" evidence="3 6"/>
<keyword evidence="6" id="KW-0521">NADP</keyword>
<reference evidence="8" key="1">
    <citation type="submission" date="2008-01" db="EMBL/GenBank/DDBJ databases">
        <title>Complete sequence of chromosome of Caulobacter sp. K31.</title>
        <authorList>
            <consortium name="US DOE Joint Genome Institute"/>
            <person name="Copeland A."/>
            <person name="Lucas S."/>
            <person name="Lapidus A."/>
            <person name="Barry K."/>
            <person name="Glavina del Rio T."/>
            <person name="Dalin E."/>
            <person name="Tice H."/>
            <person name="Pitluck S."/>
            <person name="Bruce D."/>
            <person name="Goodwin L."/>
            <person name="Thompson L.S."/>
            <person name="Brettin T."/>
            <person name="Detter J.C."/>
            <person name="Han C."/>
            <person name="Schmutz J."/>
            <person name="Larimer F."/>
            <person name="Land M."/>
            <person name="Hauser L."/>
            <person name="Kyrpides N."/>
            <person name="Kim E."/>
            <person name="Stephens C."/>
            <person name="Richardson P."/>
        </authorList>
    </citation>
    <scope>NUCLEOTIDE SEQUENCE [LARGE SCALE GENOMIC DNA]</scope>
    <source>
        <strain evidence="8">K31</strain>
    </source>
</reference>
<protein>
    <recommendedName>
        <fullName evidence="4 6">dTDP-4-dehydrorhamnose reductase</fullName>
        <ecNumber evidence="3 6">1.1.1.133</ecNumber>
    </recommendedName>
</protein>
<dbReference type="EMBL" id="CP000927">
    <property type="protein sequence ID" value="ABZ74031.1"/>
    <property type="molecule type" value="Genomic_DNA"/>
</dbReference>
<dbReference type="GO" id="GO:0008831">
    <property type="term" value="F:dTDP-4-dehydrorhamnose reductase activity"/>
    <property type="evidence" value="ECO:0007669"/>
    <property type="project" value="UniProtKB-EC"/>
</dbReference>
<dbReference type="KEGG" id="cak:Caul_4911"/>
<evidence type="ECO:0000256" key="4">
    <source>
        <dbReference type="ARBA" id="ARBA00017099"/>
    </source>
</evidence>
<dbReference type="AlphaFoldDB" id="B0T585"/>
<dbReference type="InterPro" id="IPR036291">
    <property type="entry name" value="NAD(P)-bd_dom_sf"/>
</dbReference>
<dbReference type="NCBIfam" id="TIGR01214">
    <property type="entry name" value="rmlD"/>
    <property type="match status" value="1"/>
</dbReference>
<comment type="catalytic activity">
    <reaction evidence="5 6">
        <text>dTDP-beta-L-rhamnose + NADP(+) = dTDP-4-dehydro-beta-L-rhamnose + NADPH + H(+)</text>
        <dbReference type="Rhea" id="RHEA:21796"/>
        <dbReference type="ChEBI" id="CHEBI:15378"/>
        <dbReference type="ChEBI" id="CHEBI:57510"/>
        <dbReference type="ChEBI" id="CHEBI:57783"/>
        <dbReference type="ChEBI" id="CHEBI:58349"/>
        <dbReference type="ChEBI" id="CHEBI:62830"/>
        <dbReference type="EC" id="1.1.1.133"/>
    </reaction>
</comment>
<dbReference type="STRING" id="366602.Caul_4911"/>
<dbReference type="HOGENOM" id="CLU_045518_1_0_5"/>
<dbReference type="CDD" id="cd05254">
    <property type="entry name" value="dTDP_HR_like_SDR_e"/>
    <property type="match status" value="1"/>
</dbReference>
<comment type="cofactor">
    <cofactor evidence="6">
        <name>Mg(2+)</name>
        <dbReference type="ChEBI" id="CHEBI:18420"/>
    </cofactor>
    <text evidence="6">Binds 1 Mg(2+) ion per monomer.</text>
</comment>
<keyword evidence="6 8" id="KW-0560">Oxidoreductase</keyword>
<proteinExistence type="inferred from homology"/>
<organism evidence="8">
    <name type="scientific">Caulobacter sp. (strain K31)</name>
    <dbReference type="NCBI Taxonomy" id="366602"/>
    <lineage>
        <taxon>Bacteria</taxon>
        <taxon>Pseudomonadati</taxon>
        <taxon>Pseudomonadota</taxon>
        <taxon>Alphaproteobacteria</taxon>
        <taxon>Caulobacterales</taxon>
        <taxon>Caulobacteraceae</taxon>
        <taxon>Caulobacter</taxon>
    </lineage>
</organism>
<dbReference type="eggNOG" id="COG1091">
    <property type="taxonomic scope" value="Bacteria"/>
</dbReference>
<feature type="domain" description="RmlD-like substrate binding" evidence="7">
    <location>
        <begin position="3"/>
        <end position="273"/>
    </location>
</feature>
<dbReference type="InterPro" id="IPR029903">
    <property type="entry name" value="RmlD-like-bd"/>
</dbReference>
<dbReference type="GO" id="GO:0019305">
    <property type="term" value="P:dTDP-rhamnose biosynthetic process"/>
    <property type="evidence" value="ECO:0007669"/>
    <property type="project" value="UniProtKB-UniPathway"/>
</dbReference>
<comment type="similarity">
    <text evidence="2 6">Belongs to the dTDP-4-dehydrorhamnose reductase family.</text>
</comment>
<comment type="function">
    <text evidence="6">Catalyzes the reduction of dTDP-6-deoxy-L-lyxo-4-hexulose to yield dTDP-L-rhamnose.</text>
</comment>
<sequence>MIAAAATVDHVDLVTLSRAEVDLTDPPAISAAIAGADCDLVLNCAGFTLVDKAEVEPEAARAVNALAPLAMAQACARRGAPLIHLSTDCVFDGALDRPYCETDEARPLSVYGQTKLDGEVGVLTWERSVVLRISWVFSRFGRNFVRTMLELARARDMLKVVDDQYGNPTDASALAGFILATAGRWSSAEADDPAFGLFHFTNTGTASRFALAQAAIERDPAARARLEPIAKRDFPELAARPLNGALDCGKLARVFGYTPEPWRPAVQRAADQLIDRGFEA</sequence>
<evidence type="ECO:0000256" key="2">
    <source>
        <dbReference type="ARBA" id="ARBA00010944"/>
    </source>
</evidence>
<dbReference type="InterPro" id="IPR005913">
    <property type="entry name" value="dTDP_dehydrorham_reduct"/>
</dbReference>
<comment type="pathway">
    <text evidence="1 6">Carbohydrate biosynthesis; dTDP-L-rhamnose biosynthesis.</text>
</comment>
<dbReference type="Gene3D" id="3.90.25.10">
    <property type="entry name" value="UDP-galactose 4-epimerase, domain 1"/>
    <property type="match status" value="1"/>
</dbReference>
<dbReference type="PANTHER" id="PTHR10491:SF4">
    <property type="entry name" value="METHIONINE ADENOSYLTRANSFERASE 2 SUBUNIT BETA"/>
    <property type="match status" value="1"/>
</dbReference>